<feature type="domain" description="HTH araC/xylS-type" evidence="4">
    <location>
        <begin position="212"/>
        <end position="313"/>
    </location>
</feature>
<dbReference type="PANTHER" id="PTHR46796">
    <property type="entry name" value="HTH-TYPE TRANSCRIPTIONAL ACTIVATOR RHAS-RELATED"/>
    <property type="match status" value="1"/>
</dbReference>
<evidence type="ECO:0000259" key="4">
    <source>
        <dbReference type="PROSITE" id="PS01124"/>
    </source>
</evidence>
<protein>
    <submittedName>
        <fullName evidence="5">Helix-turn-helix domain-containing protein</fullName>
    </submittedName>
</protein>
<evidence type="ECO:0000256" key="3">
    <source>
        <dbReference type="ARBA" id="ARBA00023163"/>
    </source>
</evidence>
<keyword evidence="2" id="KW-0238">DNA-binding</keyword>
<dbReference type="SMART" id="SM00342">
    <property type="entry name" value="HTH_ARAC"/>
    <property type="match status" value="1"/>
</dbReference>
<dbReference type="Gene3D" id="1.10.10.60">
    <property type="entry name" value="Homeodomain-like"/>
    <property type="match status" value="1"/>
</dbReference>
<proteinExistence type="predicted"/>
<evidence type="ECO:0000256" key="1">
    <source>
        <dbReference type="ARBA" id="ARBA00023015"/>
    </source>
</evidence>
<dbReference type="EMBL" id="CP121646">
    <property type="protein sequence ID" value="WFU61298.1"/>
    <property type="molecule type" value="Genomic_DNA"/>
</dbReference>
<keyword evidence="1" id="KW-0805">Transcription regulation</keyword>
<dbReference type="Proteomes" id="UP001221546">
    <property type="component" value="Chromosome"/>
</dbReference>
<evidence type="ECO:0000313" key="5">
    <source>
        <dbReference type="EMBL" id="WFU61298.1"/>
    </source>
</evidence>
<sequence>MNNFAVLHTQRIECFEELEKTITGVQRDIVQLGRGKMRGRLSHGTIAGLPIDIAAFNRGLRSRGLVRKDRITIGILTSSTERVTCGSHELSPGDLLIGQPGEELDNRHYGGGSVLIISLTPSDIEAMFGSEGRPADPAFWWGHQFNGTEETVRWVIPRLKELAARLANNLVLTAQAAEFWKRAIIETVTASAVAGAPSDRGGPLPSALKTVREIENYLDTQGDGPIHISQICKELRLSRRTLHRAVHEALGLGPISFLRHRRLCSIHATLRTHPQNTATIADLALQNGFLNLGRFSQYYYQLFGEYPSDTRLQANETASSRNLELFPLRWNRNAASVSPKAIRPVR</sequence>
<gene>
    <name evidence="5" type="ORF">QA636_27785</name>
</gene>
<keyword evidence="3" id="KW-0804">Transcription</keyword>
<keyword evidence="6" id="KW-1185">Reference proteome</keyword>
<reference evidence="5 6" key="1">
    <citation type="submission" date="2023-04" db="EMBL/GenBank/DDBJ databases">
        <title>Australian commercial rhizobial inoculants.</title>
        <authorList>
            <person name="Kohlmeier M.G."/>
            <person name="O'Hara G.W."/>
            <person name="Colombi E."/>
            <person name="Ramsay J.P."/>
            <person name="Terpolilli J."/>
        </authorList>
    </citation>
    <scope>NUCLEOTIDE SEQUENCE [LARGE SCALE GENOMIC DNA]</scope>
    <source>
        <strain evidence="5 6">CB627</strain>
    </source>
</reference>
<evidence type="ECO:0000313" key="6">
    <source>
        <dbReference type="Proteomes" id="UP001221546"/>
    </source>
</evidence>
<name>A0ABY8J852_9BRAD</name>
<organism evidence="5 6">
    <name type="scientific">Bradyrhizobium brasilense</name>
    <dbReference type="NCBI Taxonomy" id="1419277"/>
    <lineage>
        <taxon>Bacteria</taxon>
        <taxon>Pseudomonadati</taxon>
        <taxon>Pseudomonadota</taxon>
        <taxon>Alphaproteobacteria</taxon>
        <taxon>Hyphomicrobiales</taxon>
        <taxon>Nitrobacteraceae</taxon>
        <taxon>Bradyrhizobium</taxon>
    </lineage>
</organism>
<dbReference type="InterPro" id="IPR018060">
    <property type="entry name" value="HTH_AraC"/>
</dbReference>
<accession>A0ABY8J852</accession>
<dbReference type="InterPro" id="IPR050204">
    <property type="entry name" value="AraC_XylS_family_regulators"/>
</dbReference>
<dbReference type="Pfam" id="PF12833">
    <property type="entry name" value="HTH_18"/>
    <property type="match status" value="1"/>
</dbReference>
<dbReference type="PROSITE" id="PS01124">
    <property type="entry name" value="HTH_ARAC_FAMILY_2"/>
    <property type="match status" value="1"/>
</dbReference>
<evidence type="ECO:0000256" key="2">
    <source>
        <dbReference type="ARBA" id="ARBA00023125"/>
    </source>
</evidence>
<dbReference type="RefSeq" id="WP_310884887.1">
    <property type="nucleotide sequence ID" value="NZ_CP121646.1"/>
</dbReference>